<keyword evidence="11 14" id="KW-1133">Transmembrane helix</keyword>
<dbReference type="GO" id="GO:0005886">
    <property type="term" value="C:plasma membrane"/>
    <property type="evidence" value="ECO:0007669"/>
    <property type="project" value="UniProtKB-SubCell"/>
</dbReference>
<evidence type="ECO:0000256" key="3">
    <source>
        <dbReference type="ARBA" id="ARBA00012438"/>
    </source>
</evidence>
<dbReference type="FunFam" id="3.30.565.10:FF:000013">
    <property type="entry name" value="Two-component sensor histidine kinase"/>
    <property type="match status" value="1"/>
</dbReference>
<evidence type="ECO:0000256" key="4">
    <source>
        <dbReference type="ARBA" id="ARBA00022475"/>
    </source>
</evidence>
<dbReference type="InterPro" id="IPR050398">
    <property type="entry name" value="HssS/ArlS-like"/>
</dbReference>
<proteinExistence type="predicted"/>
<reference evidence="16" key="1">
    <citation type="submission" date="2021-06" db="EMBL/GenBank/DDBJ databases">
        <authorList>
            <person name="Criscuolo A."/>
        </authorList>
    </citation>
    <scope>NUCLEOTIDE SEQUENCE</scope>
    <source>
        <strain evidence="16">CIP111600</strain>
    </source>
</reference>
<sequence length="733" mass="82896">MDTKSRNKRYPTLSWGLAIMLLLVGLLSSWDVIGNRAYLQSDYYFQSDPFASQMTTEWEMLQYYHIDYRNYPEWGPAAKTNTEYIRRLRSSYESMIREKEQEIRRSYEAKGTAVPVDGAAQPQPLTGEMNQQLGKAAAQLNAQLQRDISEHIAFLENQYKDVKRNVERRDGIFGYYIQNKNTGQIYTNLPGVPDPGWLKDTALYWRAFPSAPGEARNMLSISQYFKQNRLEGTLLVYKEPREFSQVHADYRYYLSIRERLLKECVLAGAALLLAALAFYGIRKLRIGRPQWIEASMEPYRKVPLDIRALILLAAVYLFFVFADFASAFKLPLRFGTVFPWLPLLLCTAFLLLQAKETLALFRTPGELRRQWEASCSRRLKHGIAQNLDNRGLLFKAGALFALTAILGMTALLLPIALDDGLDVAVLLCTAYIAFYLFAVVPYVLKRITAFNSILAGSEAIAAGWFETTVKPAGKGNLYLLAHQINSMKDGFQTALQSQMKSERLKTELITNVSHDLKTPLTSIISYVDLLKKSGTTEPDREAYIAILDRKTQRLKALIDDLFEASKMASGAAELNLDVVNVASLLNQAMAEFSDRIEASSCQFRVSIPEHKIPARLDGKKIWRVFENLIGNALKYAMPNTRVYVSLTENERQVVFAVKNVSAYEIEFEVEELLERFKRGDSSRHTEGSGLGLAIAKSIVDLHGGELRIEIDGDYFKVTVTLDKLAEPAAAETK</sequence>
<evidence type="ECO:0000259" key="15">
    <source>
        <dbReference type="PROSITE" id="PS50109"/>
    </source>
</evidence>
<evidence type="ECO:0000256" key="9">
    <source>
        <dbReference type="ARBA" id="ARBA00022777"/>
    </source>
</evidence>
<dbReference type="GO" id="GO:0000155">
    <property type="term" value="F:phosphorelay sensor kinase activity"/>
    <property type="evidence" value="ECO:0007669"/>
    <property type="project" value="InterPro"/>
</dbReference>
<comment type="caution">
    <text evidence="16">The sequence shown here is derived from an EMBL/GenBank/DDBJ whole genome shotgun (WGS) entry which is preliminary data.</text>
</comment>
<evidence type="ECO:0000256" key="8">
    <source>
        <dbReference type="ARBA" id="ARBA00022741"/>
    </source>
</evidence>
<name>A0A916K5C9_9BACL</name>
<feature type="transmembrane region" description="Helical" evidence="14">
    <location>
        <begin position="265"/>
        <end position="281"/>
    </location>
</feature>
<dbReference type="Pfam" id="PF02518">
    <property type="entry name" value="HATPase_c"/>
    <property type="match status" value="1"/>
</dbReference>
<evidence type="ECO:0000256" key="1">
    <source>
        <dbReference type="ARBA" id="ARBA00000085"/>
    </source>
</evidence>
<dbReference type="GO" id="GO:0005524">
    <property type="term" value="F:ATP binding"/>
    <property type="evidence" value="ECO:0007669"/>
    <property type="project" value="UniProtKB-KW"/>
</dbReference>
<evidence type="ECO:0000313" key="17">
    <source>
        <dbReference type="Proteomes" id="UP000693672"/>
    </source>
</evidence>
<feature type="domain" description="Histidine kinase" evidence="15">
    <location>
        <begin position="511"/>
        <end position="725"/>
    </location>
</feature>
<evidence type="ECO:0000256" key="13">
    <source>
        <dbReference type="ARBA" id="ARBA00023136"/>
    </source>
</evidence>
<dbReference type="PANTHER" id="PTHR45528">
    <property type="entry name" value="SENSOR HISTIDINE KINASE CPXA"/>
    <property type="match status" value="1"/>
</dbReference>
<protein>
    <recommendedName>
        <fullName evidence="3">histidine kinase</fullName>
        <ecNumber evidence="3">2.7.13.3</ecNumber>
    </recommendedName>
</protein>
<comment type="catalytic activity">
    <reaction evidence="1">
        <text>ATP + protein L-histidine = ADP + protein N-phospho-L-histidine.</text>
        <dbReference type="EC" id="2.7.13.3"/>
    </reaction>
</comment>
<evidence type="ECO:0000256" key="2">
    <source>
        <dbReference type="ARBA" id="ARBA00004651"/>
    </source>
</evidence>
<evidence type="ECO:0000313" key="16">
    <source>
        <dbReference type="EMBL" id="CAG7645818.1"/>
    </source>
</evidence>
<organism evidence="16 17">
    <name type="scientific">Paenibacillus solanacearum</name>
    <dbReference type="NCBI Taxonomy" id="2048548"/>
    <lineage>
        <taxon>Bacteria</taxon>
        <taxon>Bacillati</taxon>
        <taxon>Bacillota</taxon>
        <taxon>Bacilli</taxon>
        <taxon>Bacillales</taxon>
        <taxon>Paenibacillaceae</taxon>
        <taxon>Paenibacillus</taxon>
    </lineage>
</organism>
<dbReference type="InterPro" id="IPR003661">
    <property type="entry name" value="HisK_dim/P_dom"/>
</dbReference>
<feature type="transmembrane region" description="Helical" evidence="14">
    <location>
        <begin position="423"/>
        <end position="444"/>
    </location>
</feature>
<dbReference type="AlphaFoldDB" id="A0A916K5C9"/>
<keyword evidence="8" id="KW-0547">Nucleotide-binding</keyword>
<dbReference type="EMBL" id="CAJVAS010000032">
    <property type="protein sequence ID" value="CAG7645818.1"/>
    <property type="molecule type" value="Genomic_DNA"/>
</dbReference>
<dbReference type="InterPro" id="IPR003594">
    <property type="entry name" value="HATPase_dom"/>
</dbReference>
<keyword evidence="7 14" id="KW-0812">Transmembrane</keyword>
<keyword evidence="4" id="KW-1003">Cell membrane</keyword>
<feature type="transmembrane region" description="Helical" evidence="14">
    <location>
        <begin position="392"/>
        <end position="417"/>
    </location>
</feature>
<dbReference type="SMART" id="SM00388">
    <property type="entry name" value="HisKA"/>
    <property type="match status" value="1"/>
</dbReference>
<dbReference type="RefSeq" id="WP_218094742.1">
    <property type="nucleotide sequence ID" value="NZ_CAJVAS010000032.1"/>
</dbReference>
<feature type="transmembrane region" description="Helical" evidence="14">
    <location>
        <begin position="334"/>
        <end position="352"/>
    </location>
</feature>
<dbReference type="InterPro" id="IPR005467">
    <property type="entry name" value="His_kinase_dom"/>
</dbReference>
<evidence type="ECO:0000256" key="6">
    <source>
        <dbReference type="ARBA" id="ARBA00022679"/>
    </source>
</evidence>
<dbReference type="FunFam" id="1.10.287.130:FF:000001">
    <property type="entry name" value="Two-component sensor histidine kinase"/>
    <property type="match status" value="1"/>
</dbReference>
<evidence type="ECO:0000256" key="10">
    <source>
        <dbReference type="ARBA" id="ARBA00022840"/>
    </source>
</evidence>
<keyword evidence="13 14" id="KW-0472">Membrane</keyword>
<keyword evidence="12" id="KW-0902">Two-component regulatory system</keyword>
<dbReference type="Proteomes" id="UP000693672">
    <property type="component" value="Unassembled WGS sequence"/>
</dbReference>
<evidence type="ECO:0000256" key="11">
    <source>
        <dbReference type="ARBA" id="ARBA00022989"/>
    </source>
</evidence>
<evidence type="ECO:0000256" key="12">
    <source>
        <dbReference type="ARBA" id="ARBA00023012"/>
    </source>
</evidence>
<evidence type="ECO:0000256" key="5">
    <source>
        <dbReference type="ARBA" id="ARBA00022553"/>
    </source>
</evidence>
<dbReference type="EC" id="2.7.13.3" evidence="3"/>
<dbReference type="PROSITE" id="PS50109">
    <property type="entry name" value="HIS_KIN"/>
    <property type="match status" value="1"/>
</dbReference>
<dbReference type="CDD" id="cd00082">
    <property type="entry name" value="HisKA"/>
    <property type="match status" value="1"/>
</dbReference>
<keyword evidence="6 16" id="KW-0808">Transferase</keyword>
<keyword evidence="5" id="KW-0597">Phosphoprotein</keyword>
<keyword evidence="17" id="KW-1185">Reference proteome</keyword>
<keyword evidence="10" id="KW-0067">ATP-binding</keyword>
<evidence type="ECO:0000256" key="7">
    <source>
        <dbReference type="ARBA" id="ARBA00022692"/>
    </source>
</evidence>
<comment type="subcellular location">
    <subcellularLocation>
        <location evidence="2">Cell membrane</location>
        <topology evidence="2">Multi-pass membrane protein</topology>
    </subcellularLocation>
</comment>
<keyword evidence="9" id="KW-0418">Kinase</keyword>
<gene>
    <name evidence="16" type="primary">sasA_23</name>
    <name evidence="16" type="ORF">PAESOLCIP111_05029</name>
</gene>
<feature type="transmembrane region" description="Helical" evidence="14">
    <location>
        <begin position="302"/>
        <end position="322"/>
    </location>
</feature>
<dbReference type="PANTHER" id="PTHR45528:SF1">
    <property type="entry name" value="SENSOR HISTIDINE KINASE CPXA"/>
    <property type="match status" value="1"/>
</dbReference>
<dbReference type="SMART" id="SM00387">
    <property type="entry name" value="HATPase_c"/>
    <property type="match status" value="1"/>
</dbReference>
<evidence type="ECO:0000256" key="14">
    <source>
        <dbReference type="SAM" id="Phobius"/>
    </source>
</evidence>
<dbReference type="Pfam" id="PF00512">
    <property type="entry name" value="HisKA"/>
    <property type="match status" value="1"/>
</dbReference>
<accession>A0A916K5C9</accession>